<comment type="caution">
    <text evidence="1">The sequence shown here is derived from an EMBL/GenBank/DDBJ whole genome shotgun (WGS) entry which is preliminary data.</text>
</comment>
<organism evidence="1 2">
    <name type="scientific">Pseudomonas typographi</name>
    <dbReference type="NCBI Taxonomy" id="2715964"/>
    <lineage>
        <taxon>Bacteria</taxon>
        <taxon>Pseudomonadati</taxon>
        <taxon>Pseudomonadota</taxon>
        <taxon>Gammaproteobacteria</taxon>
        <taxon>Pseudomonadales</taxon>
        <taxon>Pseudomonadaceae</taxon>
        <taxon>Pseudomonas</taxon>
    </lineage>
</organism>
<evidence type="ECO:0000313" key="1">
    <source>
        <dbReference type="EMBL" id="MBD1600401.1"/>
    </source>
</evidence>
<dbReference type="Proteomes" id="UP000805841">
    <property type="component" value="Unassembled WGS sequence"/>
</dbReference>
<gene>
    <name evidence="1" type="ORF">HAQ05_17030</name>
</gene>
<evidence type="ECO:0000313" key="2">
    <source>
        <dbReference type="Proteomes" id="UP000805841"/>
    </source>
</evidence>
<proteinExistence type="predicted"/>
<reference evidence="1 2" key="1">
    <citation type="journal article" date="2020" name="Insects">
        <title>Bacteria Belonging to Pseudomonas typographi sp. nov. from the Bark Beetle Ips typographus Have Genomic Potential to Aid in the Host Ecology.</title>
        <authorList>
            <person name="Peral-Aranega E."/>
            <person name="Saati-Santamaria Z."/>
            <person name="Kolarik M."/>
            <person name="Rivas R."/>
            <person name="Garcia-Fraile P."/>
        </authorList>
    </citation>
    <scope>NUCLEOTIDE SEQUENCE [LARGE SCALE GENOMIC DNA]</scope>
    <source>
        <strain evidence="1 2">CA3A</strain>
    </source>
</reference>
<dbReference type="RefSeq" id="WP_190422682.1">
    <property type="nucleotide sequence ID" value="NZ_JAAOCA010000021.1"/>
</dbReference>
<name>A0ABR7Z4G2_9PSED</name>
<keyword evidence="2" id="KW-1185">Reference proteome</keyword>
<sequence length="116" mass="11959">MSRRSVADLTDVTQPQNVHGWERAGSLAAGVVLVGKGVARGGLLGLLQVAIGGAALARGYTGYSKTKDIFEKGRQDLDAIRARIEGAGAELQSLKDSAVAATETTTVIGEDPLAPK</sequence>
<accession>A0ABR7Z4G2</accession>
<protein>
    <submittedName>
        <fullName evidence="1">DUF2892 domain-containing protein</fullName>
    </submittedName>
</protein>
<dbReference type="EMBL" id="JAAOCA010000021">
    <property type="protein sequence ID" value="MBD1600401.1"/>
    <property type="molecule type" value="Genomic_DNA"/>
</dbReference>